<dbReference type="EMBL" id="CP033924">
    <property type="protein sequence ID" value="AZA82257.1"/>
    <property type="molecule type" value="Genomic_DNA"/>
</dbReference>
<evidence type="ECO:0000313" key="5">
    <source>
        <dbReference type="Proteomes" id="UP000279972"/>
    </source>
</evidence>
<keyword evidence="1" id="KW-0812">Transmembrane</keyword>
<evidence type="ECO:0000313" key="3">
    <source>
        <dbReference type="EMBL" id="PNW14068.1"/>
    </source>
</evidence>
<feature type="transmembrane region" description="Helical" evidence="1">
    <location>
        <begin position="60"/>
        <end position="81"/>
    </location>
</feature>
<proteinExistence type="predicted"/>
<keyword evidence="1" id="KW-1133">Transmembrane helix</keyword>
<gene>
    <name evidence="3" type="ORF">C1637_09480</name>
    <name evidence="2" type="ORF">EG342_10225</name>
</gene>
<evidence type="ECO:0000313" key="2">
    <source>
        <dbReference type="EMBL" id="AZA82257.1"/>
    </source>
</evidence>
<dbReference type="Proteomes" id="UP000279972">
    <property type="component" value="Chromosome"/>
</dbReference>
<protein>
    <recommendedName>
        <fullName evidence="6">DUF3592 domain-containing protein</fullName>
    </recommendedName>
</protein>
<organism evidence="3 4">
    <name type="scientific">Chryseobacterium lactis</name>
    <dbReference type="NCBI Taxonomy" id="1241981"/>
    <lineage>
        <taxon>Bacteria</taxon>
        <taxon>Pseudomonadati</taxon>
        <taxon>Bacteroidota</taxon>
        <taxon>Flavobacteriia</taxon>
        <taxon>Flavobacteriales</taxon>
        <taxon>Weeksellaceae</taxon>
        <taxon>Chryseobacterium group</taxon>
        <taxon>Chryseobacterium</taxon>
    </lineage>
</organism>
<keyword evidence="5" id="KW-1185">Reference proteome</keyword>
<sequence length="237" mass="28232">MICFSYLEPMQEDMKNEFLPLESKPWWIMTWLIRIFTPAFLLAILLAFLIFPFLLTGHKVFFPILAIFYYPTLIYIVYRLFRHGKKAFKERVTKVLVDDKGLHYYKIDGSTEEILYSQIQGWALNDVYDVGVSQKVKTWFIKVRYDDDVIEVNFDMIDPGFTYYAGNTRALRRKFVQGIVYFRPDLRIDPFIFDAFYINPENFRFNAMQYWKSILGTVAVMLVLGTALAFFMLWLVR</sequence>
<reference evidence="2 5" key="2">
    <citation type="submission" date="2018-11" db="EMBL/GenBank/DDBJ databases">
        <title>Proposal to divide the Flavobacteriaceae and reorganize its genera based on Amino Acid Identity values calculated from whole genome sequences.</title>
        <authorList>
            <person name="Nicholson A.C."/>
            <person name="Gulvik C.A."/>
            <person name="Whitney A.M."/>
            <person name="Humrighouse B.W."/>
            <person name="Bell M."/>
            <person name="Holmes B."/>
            <person name="Steigerwalt A.G."/>
            <person name="Villarma A."/>
            <person name="Sheth M."/>
            <person name="Batra D."/>
            <person name="Pryor J."/>
            <person name="Bernardet J.-F."/>
            <person name="Hugo C."/>
            <person name="Kampfer P."/>
            <person name="Newman J."/>
            <person name="McQuiston J.R."/>
        </authorList>
    </citation>
    <scope>NUCLEOTIDE SEQUENCE [LARGE SCALE GENOMIC DNA]</scope>
    <source>
        <strain evidence="2 5">KC_1864</strain>
    </source>
</reference>
<evidence type="ECO:0008006" key="6">
    <source>
        <dbReference type="Google" id="ProtNLM"/>
    </source>
</evidence>
<evidence type="ECO:0000256" key="1">
    <source>
        <dbReference type="SAM" id="Phobius"/>
    </source>
</evidence>
<name>A0A3G6RHG9_CHRLC</name>
<reference evidence="3 4" key="1">
    <citation type="submission" date="2018-01" db="EMBL/GenBank/DDBJ databases">
        <title>Draft genome sequences of Chryseobacterium lactis NCTC11390, Chryseobacterium oncorhynchi 701B-08, and Chryseobacterium viscerum 687B-08.</title>
        <authorList>
            <person name="Jeong J.-J."/>
            <person name="Lee Y.J."/>
            <person name="Park B."/>
            <person name="Choi I.-G."/>
            <person name="Kim K.D."/>
        </authorList>
    </citation>
    <scope>NUCLEOTIDE SEQUENCE [LARGE SCALE GENOMIC DNA]</scope>
    <source>
        <strain evidence="3 4">NCTC11390</strain>
    </source>
</reference>
<evidence type="ECO:0000313" key="4">
    <source>
        <dbReference type="Proteomes" id="UP000236262"/>
    </source>
</evidence>
<accession>A0A3G6RHG9</accession>
<dbReference type="AlphaFoldDB" id="A0A3G6RHG9"/>
<feature type="transmembrane region" description="Helical" evidence="1">
    <location>
        <begin position="214"/>
        <end position="236"/>
    </location>
</feature>
<dbReference type="EMBL" id="PPEH01000003">
    <property type="protein sequence ID" value="PNW14068.1"/>
    <property type="molecule type" value="Genomic_DNA"/>
</dbReference>
<keyword evidence="1" id="KW-0472">Membrane</keyword>
<feature type="transmembrane region" description="Helical" evidence="1">
    <location>
        <begin position="31"/>
        <end position="54"/>
    </location>
</feature>
<dbReference type="KEGG" id="clac:EG342_10225"/>
<dbReference type="Proteomes" id="UP000236262">
    <property type="component" value="Unassembled WGS sequence"/>
</dbReference>